<keyword evidence="2" id="KW-1185">Reference proteome</keyword>
<gene>
    <name evidence="1" type="ORF">ENUP19_0261G0010</name>
</gene>
<dbReference type="Proteomes" id="UP001628156">
    <property type="component" value="Unassembled WGS sequence"/>
</dbReference>
<evidence type="ECO:0000313" key="2">
    <source>
        <dbReference type="Proteomes" id="UP001628156"/>
    </source>
</evidence>
<accession>A0ABQ0DSF0</accession>
<dbReference type="EMBL" id="BAAFRS010000261">
    <property type="protein sequence ID" value="GAB1225764.1"/>
    <property type="molecule type" value="Genomic_DNA"/>
</dbReference>
<reference evidence="1 2" key="1">
    <citation type="journal article" date="2019" name="PLoS Negl. Trop. Dis.">
        <title>Whole genome sequencing of Entamoeba nuttalli reveals mammalian host-related molecular signatures and a novel octapeptide-repeat surface protein.</title>
        <authorList>
            <person name="Tanaka M."/>
            <person name="Makiuchi T."/>
            <person name="Komiyama T."/>
            <person name="Shiina T."/>
            <person name="Osaki K."/>
            <person name="Tachibana H."/>
        </authorList>
    </citation>
    <scope>NUCLEOTIDE SEQUENCE [LARGE SCALE GENOMIC DNA]</scope>
    <source>
        <strain evidence="1 2">P19-061405</strain>
    </source>
</reference>
<evidence type="ECO:0000313" key="1">
    <source>
        <dbReference type="EMBL" id="GAB1225764.1"/>
    </source>
</evidence>
<comment type="caution">
    <text evidence="1">The sequence shown here is derived from an EMBL/GenBank/DDBJ whole genome shotgun (WGS) entry which is preliminary data.</text>
</comment>
<organism evidence="1 2">
    <name type="scientific">Entamoeba nuttalli</name>
    <dbReference type="NCBI Taxonomy" id="412467"/>
    <lineage>
        <taxon>Eukaryota</taxon>
        <taxon>Amoebozoa</taxon>
        <taxon>Evosea</taxon>
        <taxon>Archamoebae</taxon>
        <taxon>Mastigamoebida</taxon>
        <taxon>Entamoebidae</taxon>
        <taxon>Entamoeba</taxon>
    </lineage>
</organism>
<protein>
    <submittedName>
        <fullName evidence="1">Uncharacterized protein</fullName>
    </submittedName>
</protein>
<proteinExistence type="predicted"/>
<name>A0ABQ0DSF0_9EUKA</name>
<sequence length="127" mass="14878">MQQQDGFLTEGFDYFTEAFCNIPEHQKHLKPSDNYVNVPIWDCDFTKRGIILLTKQIMLPRGDLFNALNVLKLLFLLQTKVHIKCQEILYSARVKKIIDIDCDYFIFLLDPPLYHGEEVIMLNPPFA</sequence>